<feature type="domain" description="Homeobox" evidence="4">
    <location>
        <begin position="544"/>
        <end position="610"/>
    </location>
</feature>
<comment type="subcellular location">
    <subcellularLocation>
        <location evidence="1">Nucleus</location>
    </subcellularLocation>
</comment>
<keyword evidence="1" id="KW-0371">Homeobox</keyword>
<feature type="compositionally biased region" description="Low complexity" evidence="3">
    <location>
        <begin position="12"/>
        <end position="21"/>
    </location>
</feature>
<comment type="caution">
    <text evidence="5">The sequence shown here is derived from an EMBL/GenBank/DDBJ whole genome shotgun (WGS) entry which is preliminary data.</text>
</comment>
<sequence length="622" mass="73837">MNNHNKLKQDMNSPLANNNANSLISNTQINTLFRMSPHPSDNIPLDTNEKQLQIVSISRTTSYDLLSELINNYEIIYDQSSFDEFDYNFEGNDLDSMEINSPTMNPTLGLHNFSQTLRDDNSKIFQQNKDQLYLQKKNEQQQEQQKKSVNQEQINFKEIELNPIIFEPIDTTDLFFNDKNNFDLNNNSDNYQNKIDFGIEPIFSKNSTESQTITQNLNPNQNTISFQTEIEIKKDKEPKSQFIPNLIKNFSFNNQNELVSMENYSPLTNSFEKKLIKPEFDQIMELCDEKRKTKIVLLKEQYESELNELNQAKNRYMIQMTNISTPVGDVLKNNGGIEKIQENFNQSFLQLNQKFKDELNQIKNETFKKEISKSMLLDSKIIKNEHLYQDNFQIPKRKRDYPKQLNRKPTNYKIKKSNLRIIQTKPEIIYDSKQQKQSIPKYLSQPQSRSKSRSRSPSQSKFDYETQTNLRSKRQLDNEQKDLVNKRQTKKKSRKKRTSKSKSHRRSKKKSKNLKKSKLKKHHNEKDKNNSSIKPKSSKLMLKRRRRCKRLRTTDFAKKIFEEWFQDNYNDEGGAYPSKEIRFILAEKSQTPELQVQRWFGQRRRIEKDKFKNSEIGKPKWV</sequence>
<dbReference type="Gene3D" id="1.10.10.60">
    <property type="entry name" value="Homeodomain-like"/>
    <property type="match status" value="1"/>
</dbReference>
<feature type="compositionally biased region" description="Low complexity" evidence="3">
    <location>
        <begin position="444"/>
        <end position="461"/>
    </location>
</feature>
<protein>
    <recommendedName>
        <fullName evidence="4">Homeobox domain-containing protein</fullName>
    </recommendedName>
</protein>
<dbReference type="EMBL" id="JAOAOG010000321">
    <property type="protein sequence ID" value="KAJ6229389.1"/>
    <property type="molecule type" value="Genomic_DNA"/>
</dbReference>
<feature type="compositionally biased region" description="Basic and acidic residues" evidence="3">
    <location>
        <begin position="474"/>
        <end position="485"/>
    </location>
</feature>
<evidence type="ECO:0000313" key="6">
    <source>
        <dbReference type="Proteomes" id="UP001150062"/>
    </source>
</evidence>
<keyword evidence="1" id="KW-0238">DNA-binding</keyword>
<feature type="region of interest" description="Disordered" evidence="3">
    <location>
        <begin position="432"/>
        <end position="542"/>
    </location>
</feature>
<feature type="compositionally biased region" description="Low complexity" evidence="3">
    <location>
        <begin position="530"/>
        <end position="540"/>
    </location>
</feature>
<dbReference type="SUPFAM" id="SSF46689">
    <property type="entry name" value="Homeodomain-like"/>
    <property type="match status" value="1"/>
</dbReference>
<evidence type="ECO:0000313" key="5">
    <source>
        <dbReference type="EMBL" id="KAJ6229389.1"/>
    </source>
</evidence>
<evidence type="ECO:0000256" key="3">
    <source>
        <dbReference type="SAM" id="MobiDB-lite"/>
    </source>
</evidence>
<proteinExistence type="predicted"/>
<keyword evidence="6" id="KW-1185">Reference proteome</keyword>
<dbReference type="CDD" id="cd00086">
    <property type="entry name" value="homeodomain"/>
    <property type="match status" value="1"/>
</dbReference>
<evidence type="ECO:0000259" key="4">
    <source>
        <dbReference type="PROSITE" id="PS50071"/>
    </source>
</evidence>
<keyword evidence="2" id="KW-0175">Coiled coil</keyword>
<reference evidence="5" key="1">
    <citation type="submission" date="2022-08" db="EMBL/GenBank/DDBJ databases">
        <title>Novel sulfate-reducing endosymbionts in the free-living metamonad Anaeramoeba.</title>
        <authorList>
            <person name="Jerlstrom-Hultqvist J."/>
            <person name="Cepicka I."/>
            <person name="Gallot-Lavallee L."/>
            <person name="Salas-Leiva D."/>
            <person name="Curtis B.A."/>
            <person name="Zahonova K."/>
            <person name="Pipaliya S."/>
            <person name="Dacks J."/>
            <person name="Roger A.J."/>
        </authorList>
    </citation>
    <scope>NUCLEOTIDE SEQUENCE</scope>
    <source>
        <strain evidence="5">Schooner1</strain>
    </source>
</reference>
<name>A0ABQ8XA09_9EUKA</name>
<accession>A0ABQ8XA09</accession>
<feature type="region of interest" description="Disordered" evidence="3">
    <location>
        <begin position="1"/>
        <end position="21"/>
    </location>
</feature>
<feature type="compositionally biased region" description="Basic residues" evidence="3">
    <location>
        <begin position="487"/>
        <end position="523"/>
    </location>
</feature>
<evidence type="ECO:0000256" key="2">
    <source>
        <dbReference type="SAM" id="Coils"/>
    </source>
</evidence>
<feature type="coiled-coil region" evidence="2">
    <location>
        <begin position="292"/>
        <end position="319"/>
    </location>
</feature>
<dbReference type="Proteomes" id="UP001150062">
    <property type="component" value="Unassembled WGS sequence"/>
</dbReference>
<organism evidence="5 6">
    <name type="scientific">Anaeramoeba flamelloides</name>
    <dbReference type="NCBI Taxonomy" id="1746091"/>
    <lineage>
        <taxon>Eukaryota</taxon>
        <taxon>Metamonada</taxon>
        <taxon>Anaeramoebidae</taxon>
        <taxon>Anaeramoeba</taxon>
    </lineage>
</organism>
<dbReference type="InterPro" id="IPR001356">
    <property type="entry name" value="HD"/>
</dbReference>
<dbReference type="SMART" id="SM00389">
    <property type="entry name" value="HOX"/>
    <property type="match status" value="1"/>
</dbReference>
<dbReference type="InterPro" id="IPR009057">
    <property type="entry name" value="Homeodomain-like_sf"/>
</dbReference>
<dbReference type="PROSITE" id="PS50071">
    <property type="entry name" value="HOMEOBOX_2"/>
    <property type="match status" value="1"/>
</dbReference>
<feature type="DNA-binding region" description="Homeobox" evidence="1">
    <location>
        <begin position="546"/>
        <end position="611"/>
    </location>
</feature>
<gene>
    <name evidence="5" type="ORF">M0813_07821</name>
</gene>
<evidence type="ECO:0000256" key="1">
    <source>
        <dbReference type="PROSITE-ProRule" id="PRU00108"/>
    </source>
</evidence>
<keyword evidence="1" id="KW-0539">Nucleus</keyword>